<dbReference type="RefSeq" id="WP_224034875.1">
    <property type="nucleotide sequence ID" value="NZ_AP024849.1"/>
</dbReference>
<dbReference type="Gene3D" id="1.25.40.10">
    <property type="entry name" value="Tetratricopeptide repeat domain"/>
    <property type="match status" value="1"/>
</dbReference>
<dbReference type="InterPro" id="IPR011990">
    <property type="entry name" value="TPR-like_helical_dom_sf"/>
</dbReference>
<dbReference type="Pfam" id="PF13477">
    <property type="entry name" value="Glyco_trans_4_2"/>
    <property type="match status" value="1"/>
</dbReference>
<dbReference type="SUPFAM" id="SSF53756">
    <property type="entry name" value="UDP-Glycosyltransferase/glycogen phosphorylase"/>
    <property type="match status" value="1"/>
</dbReference>
<dbReference type="InterPro" id="IPR029044">
    <property type="entry name" value="Nucleotide-diphossugar_trans"/>
</dbReference>
<dbReference type="InterPro" id="IPR028098">
    <property type="entry name" value="Glyco_trans_4-like_N"/>
</dbReference>
<evidence type="ECO:0008006" key="5">
    <source>
        <dbReference type="Google" id="ProtNLM"/>
    </source>
</evidence>
<dbReference type="EMBL" id="AP024849">
    <property type="protein sequence ID" value="BCZ48625.1"/>
    <property type="molecule type" value="Genomic_DNA"/>
</dbReference>
<gene>
    <name evidence="3" type="ORF">psyc5s11_46920</name>
</gene>
<organism evidence="3 4">
    <name type="scientific">Clostridium gelidum</name>
    <dbReference type="NCBI Taxonomy" id="704125"/>
    <lineage>
        <taxon>Bacteria</taxon>
        <taxon>Bacillati</taxon>
        <taxon>Bacillota</taxon>
        <taxon>Clostridia</taxon>
        <taxon>Eubacteriales</taxon>
        <taxon>Clostridiaceae</taxon>
        <taxon>Clostridium</taxon>
    </lineage>
</organism>
<dbReference type="SMART" id="SM00028">
    <property type="entry name" value="TPR"/>
    <property type="match status" value="3"/>
</dbReference>
<dbReference type="PANTHER" id="PTHR43630:SF2">
    <property type="entry name" value="GLYCOSYLTRANSFERASE"/>
    <property type="match status" value="1"/>
</dbReference>
<accession>A0ABM7T9M6</accession>
<evidence type="ECO:0000259" key="2">
    <source>
        <dbReference type="Pfam" id="PF13477"/>
    </source>
</evidence>
<feature type="domain" description="Glycosyltransferase subfamily 4-like N-terminal" evidence="2">
    <location>
        <begin position="698"/>
        <end position="812"/>
    </location>
</feature>
<dbReference type="SUPFAM" id="SSF53448">
    <property type="entry name" value="Nucleotide-diphospho-sugar transferases"/>
    <property type="match status" value="1"/>
</dbReference>
<proteinExistence type="predicted"/>
<dbReference type="Gene3D" id="3.90.550.10">
    <property type="entry name" value="Spore Coat Polysaccharide Biosynthesis Protein SpsA, Chain A"/>
    <property type="match status" value="1"/>
</dbReference>
<dbReference type="Pfam" id="PF00535">
    <property type="entry name" value="Glycos_transf_2"/>
    <property type="match status" value="1"/>
</dbReference>
<reference evidence="4" key="1">
    <citation type="submission" date="2021-07" db="EMBL/GenBank/DDBJ databases">
        <title>Complete genome sequencing of a Clostridium isolate.</title>
        <authorList>
            <person name="Ueki A."/>
            <person name="Tonouchi A."/>
        </authorList>
    </citation>
    <scope>NUCLEOTIDE SEQUENCE [LARGE SCALE GENOMIC DNA]</scope>
    <source>
        <strain evidence="4">C5S11</strain>
    </source>
</reference>
<dbReference type="CDD" id="cd02511">
    <property type="entry name" value="Beta4Glucosyltransferase"/>
    <property type="match status" value="1"/>
</dbReference>
<name>A0ABM7T9M6_9CLOT</name>
<keyword evidence="4" id="KW-1185">Reference proteome</keyword>
<dbReference type="PANTHER" id="PTHR43630">
    <property type="entry name" value="POLY-BETA-1,6-N-ACETYL-D-GLUCOSAMINE SYNTHASE"/>
    <property type="match status" value="1"/>
</dbReference>
<protein>
    <recommendedName>
        <fullName evidence="5">Glycosyltransferase</fullName>
    </recommendedName>
</protein>
<evidence type="ECO:0000313" key="3">
    <source>
        <dbReference type="EMBL" id="BCZ48625.1"/>
    </source>
</evidence>
<sequence length="1051" mass="125519">MEISICMMVKDEEKNIRRCLNSLRPILQNIDSELIIIDTGSKDKTVEMSKKYTDKIFFHPWENDFSGMRNKSISYAKGKWILIIDADEEIINCDNIIQFIKSPKAKPFKTGLLDVKNIHNLSDDSQYAMLKSPRIFKNDGSFHYEGIVHNSPIFKEPTIDLETTIIHYGYIEENEEVLNEKFIRTSTLLKCALEKEPENIYYMFQLSVTYTSHNDYSEAYEIIKNAYELLNKCKNKSKYKYVYYQMALCSLKLEEDELAKKVCEEGLKIDNEYVDLMFYLGKAKGLLGEYEECIQAYKKYMNLCDNYNNMNINFDVTLGMYTLGQKDEALQDMVKIYFKIGNFDEVLKFASQIEKDKYIQNVLELIIRGAINSKNIKYIKNFYEEKIMSDKIKENKFFEILEKYSNEESIYEIFSIYNNDYSKLYLLRHKYNKKDISLQGVIDNITFEGDFNKLEDYFGDIIYYKLKYCSYIPTIFETVWDKNINRYLDYILKKYEDFSNVVVKYINYFKDEMNYKNLRINKILCRYVLLVDKIYDSEYEWIFKYYLSIGVRCIKYVYNDYLMEEKYINFFKDEEEKFLILIKIAMENKEYKKNYIQYLRKSLEVYPYMKKGIEIFLEDLKMEVDYDNNEFETYKKQIKKTIESFIDIDDFRNAETLIKEYEGIVNNDLNIVLFKSQIAIGKLKSHTKHKKRCLVLCHFFSVYTKNFLEKLKNDYDIEFDVLTMDENYKVKIDKNIIENVFIYRNIDELTDKINLIEKYDIIHIHFLAYFYGLVAKQIRKKCDKIIVTIWGSDYYRTTQEQKQFQKNIFEIADNINFGNENTLINFNNYYNKVYSSKLSICRFGLIQLDYIKAFINDDKTEIKELLSLPKDSIIITCGYNASPEQNHLSIIDSILKVKNQLPANCYFLFPMTYGEKSLFSIVRERLRESGIKYRIYDQFLSEEDTAKLRLVSDIMIQVQTTDQLSGSMQEYLYADNVIITGSWLPYSVFKNKGIYFIEVDKVEEVGKKLMYSVRNLHKLKNKCGKNKDIIWNMTSWEKAIDNWIHVYKKEI</sequence>
<dbReference type="InterPro" id="IPR001173">
    <property type="entry name" value="Glyco_trans_2-like"/>
</dbReference>
<evidence type="ECO:0000313" key="4">
    <source>
        <dbReference type="Proteomes" id="UP000824633"/>
    </source>
</evidence>
<dbReference type="InterPro" id="IPR019734">
    <property type="entry name" value="TPR_rpt"/>
</dbReference>
<dbReference type="Proteomes" id="UP000824633">
    <property type="component" value="Chromosome"/>
</dbReference>
<dbReference type="SUPFAM" id="SSF48452">
    <property type="entry name" value="TPR-like"/>
    <property type="match status" value="1"/>
</dbReference>
<evidence type="ECO:0000259" key="1">
    <source>
        <dbReference type="Pfam" id="PF00535"/>
    </source>
</evidence>
<feature type="domain" description="Glycosyltransferase 2-like" evidence="1">
    <location>
        <begin position="4"/>
        <end position="90"/>
    </location>
</feature>
<dbReference type="Gene3D" id="3.40.50.2000">
    <property type="entry name" value="Glycogen Phosphorylase B"/>
    <property type="match status" value="2"/>
</dbReference>